<evidence type="ECO:0000313" key="3">
    <source>
        <dbReference type="EMBL" id="CEO96815.1"/>
    </source>
</evidence>
<dbReference type="PANTHER" id="PTHR38436">
    <property type="entry name" value="POLYKETIDE CYCLASE SNOAL-LIKE DOMAIN"/>
    <property type="match status" value="1"/>
</dbReference>
<evidence type="ECO:0000259" key="2">
    <source>
        <dbReference type="Pfam" id="PF12680"/>
    </source>
</evidence>
<evidence type="ECO:0000313" key="4">
    <source>
        <dbReference type="EMBL" id="SPR00642.1"/>
    </source>
</evidence>
<sequence length="323" mass="35510">MVRRMSSLRCVLALALFGCVLGVNGLQGTSLANRAAVRKLVAACNDHNLKAIMELFDDEAEVHPPCSAGQSASCTLTGRMAIRRDLHLMIRAFPDGHDIIDSIVCDGNTCMTLDRFSATHQGALESLQPFGKRIDNVPVMHVVRFGDNGLIKEMRIVLDYGGILRALSATTDQDRFMQQAWKMGEVWNGVRPPEDLVDVLADDYVGLVPADPGPRNTQETRDDVIAKIKLWRGAFPDLQTTCTMSPGSSPRELIARWHTKGTFQNPLKDAQPTGRPVHLVGVSVIEFNADGLVAKGRTIYDTLDLLRQMGVVPQKKGKLVRDL</sequence>
<keyword evidence="5" id="KW-1185">Reference proteome</keyword>
<dbReference type="EMBL" id="OVEO01000015">
    <property type="protein sequence ID" value="SPR00642.1"/>
    <property type="molecule type" value="Genomic_DNA"/>
</dbReference>
<name>A0A0G4INS1_PLABS</name>
<evidence type="ECO:0000313" key="5">
    <source>
        <dbReference type="Proteomes" id="UP000039324"/>
    </source>
</evidence>
<dbReference type="InterPro" id="IPR009959">
    <property type="entry name" value="Cyclase_SnoaL-like"/>
</dbReference>
<feature type="domain" description="SnoaL-like" evidence="2">
    <location>
        <begin position="37"/>
        <end position="154"/>
    </location>
</feature>
<reference evidence="3 5" key="1">
    <citation type="submission" date="2015-02" db="EMBL/GenBank/DDBJ databases">
        <authorList>
            <person name="Chooi Y.-H."/>
        </authorList>
    </citation>
    <scope>NUCLEOTIDE SEQUENCE [LARGE SCALE GENOMIC DNA]</scope>
    <source>
        <strain evidence="3">E3</strain>
    </source>
</reference>
<dbReference type="Gene3D" id="3.10.450.50">
    <property type="match status" value="2"/>
</dbReference>
<evidence type="ECO:0000313" key="6">
    <source>
        <dbReference type="Proteomes" id="UP000290189"/>
    </source>
</evidence>
<dbReference type="GO" id="GO:0030638">
    <property type="term" value="P:polyketide metabolic process"/>
    <property type="evidence" value="ECO:0007669"/>
    <property type="project" value="InterPro"/>
</dbReference>
<proteinExistence type="predicted"/>
<reference evidence="4 6" key="2">
    <citation type="submission" date="2018-03" db="EMBL/GenBank/DDBJ databases">
        <authorList>
            <person name="Fogelqvist J."/>
        </authorList>
    </citation>
    <scope>NUCLEOTIDE SEQUENCE [LARGE SCALE GENOMIC DNA]</scope>
</reference>
<geneLocation type="mitochondrion" evidence="4"/>
<keyword evidence="1" id="KW-0732">Signal</keyword>
<protein>
    <recommendedName>
        <fullName evidence="2">SnoaL-like domain-containing protein</fullName>
    </recommendedName>
</protein>
<dbReference type="Proteomes" id="UP000039324">
    <property type="component" value="Unassembled WGS sequence"/>
</dbReference>
<accession>A0A0G4INS1</accession>
<dbReference type="InterPro" id="IPR032710">
    <property type="entry name" value="NTF2-like_dom_sf"/>
</dbReference>
<dbReference type="EMBL" id="CDSF01000076">
    <property type="protein sequence ID" value="CEO96815.1"/>
    <property type="molecule type" value="Genomic_DNA"/>
</dbReference>
<evidence type="ECO:0000256" key="1">
    <source>
        <dbReference type="SAM" id="SignalP"/>
    </source>
</evidence>
<keyword evidence="4" id="KW-0496">Mitochondrion</keyword>
<dbReference type="SUPFAM" id="SSF54427">
    <property type="entry name" value="NTF2-like"/>
    <property type="match status" value="2"/>
</dbReference>
<organism evidence="3 5">
    <name type="scientific">Plasmodiophora brassicae</name>
    <name type="common">Clubroot disease agent</name>
    <dbReference type="NCBI Taxonomy" id="37360"/>
    <lineage>
        <taxon>Eukaryota</taxon>
        <taxon>Sar</taxon>
        <taxon>Rhizaria</taxon>
        <taxon>Endomyxa</taxon>
        <taxon>Phytomyxea</taxon>
        <taxon>Plasmodiophorida</taxon>
        <taxon>Plasmodiophoridae</taxon>
        <taxon>Plasmodiophora</taxon>
    </lineage>
</organism>
<dbReference type="PANTHER" id="PTHR38436:SF1">
    <property type="entry name" value="ESTER CYCLASE"/>
    <property type="match status" value="1"/>
</dbReference>
<dbReference type="Pfam" id="PF12680">
    <property type="entry name" value="SnoaL_2"/>
    <property type="match status" value="1"/>
</dbReference>
<dbReference type="InterPro" id="IPR037401">
    <property type="entry name" value="SnoaL-like"/>
</dbReference>
<gene>
    <name evidence="3" type="ORF">PBRA_005419</name>
    <name evidence="4" type="ORF">PLBR_LOCUS7857</name>
</gene>
<dbReference type="AlphaFoldDB" id="A0A0G4INS1"/>
<feature type="signal peptide" evidence="1">
    <location>
        <begin position="1"/>
        <end position="22"/>
    </location>
</feature>
<dbReference type="Pfam" id="PF07366">
    <property type="entry name" value="SnoaL"/>
    <property type="match status" value="1"/>
</dbReference>
<dbReference type="Proteomes" id="UP000290189">
    <property type="component" value="Unassembled WGS sequence"/>
</dbReference>
<feature type="chain" id="PRO_5036293142" description="SnoaL-like domain-containing protein" evidence="1">
    <location>
        <begin position="23"/>
        <end position="323"/>
    </location>
</feature>